<accession>G0MCI6</accession>
<feature type="region of interest" description="Disordered" evidence="1">
    <location>
        <begin position="200"/>
        <end position="220"/>
    </location>
</feature>
<dbReference type="Proteomes" id="UP000008068">
    <property type="component" value="Unassembled WGS sequence"/>
</dbReference>
<evidence type="ECO:0000313" key="3">
    <source>
        <dbReference type="Proteomes" id="UP000008068"/>
    </source>
</evidence>
<gene>
    <name evidence="2" type="ORF">CAEBREN_25884</name>
</gene>
<feature type="region of interest" description="Disordered" evidence="1">
    <location>
        <begin position="248"/>
        <end position="278"/>
    </location>
</feature>
<protein>
    <submittedName>
        <fullName evidence="2">Uncharacterized protein</fullName>
    </submittedName>
</protein>
<name>G0MCI6_CAEBE</name>
<dbReference type="InParanoid" id="G0MCI6"/>
<sequence>MPYVVLRNLIIQSGFNYNIVTTWISRFETEVVQLSYTLLFCDKSHLYHSKNDAQLFAQKRLRLREIFPEGTRRNLKKKKKLDENQQCIKFSKPDDEFFVTNRDEPLIAGLKISKTPKCTKYKMCIEEMKLCTICLGSAKTHVPAECTFLRRKFQGEACKLKCCGKRFLIHPPHNLPQLIRKDPGRRKSEKLKKLDNKFLKQASSTPSAETFNENVRKKKSDEPKIDITEALLALRDTTEEKWCVKNDKKPDNSCSNAASTLTMQQKEPSSSNGEKLPRVKTTNEALSLQDLAVSEPVKDTARDHATISFTKDEMNGVLLHLYTECGLDLKGNNEGWEDTVLYKMLFTKCYLYINAMKLIRVPSAVSRLKARPVSRPENYGVHTNESNALLEERSYRKKRL</sequence>
<feature type="compositionally biased region" description="Polar residues" evidence="1">
    <location>
        <begin position="201"/>
        <end position="213"/>
    </location>
</feature>
<evidence type="ECO:0000256" key="1">
    <source>
        <dbReference type="SAM" id="MobiDB-lite"/>
    </source>
</evidence>
<keyword evidence="3" id="KW-1185">Reference proteome</keyword>
<dbReference type="EMBL" id="GL379789">
    <property type="protein sequence ID" value="EGT45719.1"/>
    <property type="molecule type" value="Genomic_DNA"/>
</dbReference>
<dbReference type="AlphaFoldDB" id="G0MCI6"/>
<proteinExistence type="predicted"/>
<dbReference type="HOGENOM" id="CLU_689344_0_0_1"/>
<evidence type="ECO:0000313" key="2">
    <source>
        <dbReference type="EMBL" id="EGT45719.1"/>
    </source>
</evidence>
<reference evidence="3" key="1">
    <citation type="submission" date="2011-07" db="EMBL/GenBank/DDBJ databases">
        <authorList>
            <consortium name="Caenorhabditis brenneri Sequencing and Analysis Consortium"/>
            <person name="Wilson R.K."/>
        </authorList>
    </citation>
    <scope>NUCLEOTIDE SEQUENCE [LARGE SCALE GENOMIC DNA]</scope>
    <source>
        <strain evidence="3">PB2801</strain>
    </source>
</reference>
<feature type="compositionally biased region" description="Polar residues" evidence="1">
    <location>
        <begin position="252"/>
        <end position="273"/>
    </location>
</feature>
<organism evidence="3">
    <name type="scientific">Caenorhabditis brenneri</name>
    <name type="common">Nematode worm</name>
    <dbReference type="NCBI Taxonomy" id="135651"/>
    <lineage>
        <taxon>Eukaryota</taxon>
        <taxon>Metazoa</taxon>
        <taxon>Ecdysozoa</taxon>
        <taxon>Nematoda</taxon>
        <taxon>Chromadorea</taxon>
        <taxon>Rhabditida</taxon>
        <taxon>Rhabditina</taxon>
        <taxon>Rhabditomorpha</taxon>
        <taxon>Rhabditoidea</taxon>
        <taxon>Rhabditidae</taxon>
        <taxon>Peloderinae</taxon>
        <taxon>Caenorhabditis</taxon>
    </lineage>
</organism>